<evidence type="ECO:0000256" key="2">
    <source>
        <dbReference type="ARBA" id="ARBA00008072"/>
    </source>
</evidence>
<dbReference type="InterPro" id="IPR006176">
    <property type="entry name" value="3-OHacyl-CoA_DH_NAD-bd"/>
</dbReference>
<dbReference type="PANTHER" id="PTHR43350">
    <property type="entry name" value="NAD-DEPENDENT ALCOHOL DEHYDROGENASE"/>
    <property type="match status" value="1"/>
</dbReference>
<reference evidence="7" key="1">
    <citation type="journal article" date="2014" name="Int. J. Syst. Evol. Microbiol.">
        <title>Complete genome sequence of Corynebacterium casei LMG S-19264T (=DSM 44701T), isolated from a smear-ripened cheese.</title>
        <authorList>
            <consortium name="US DOE Joint Genome Institute (JGI-PGF)"/>
            <person name="Walter F."/>
            <person name="Albersmeier A."/>
            <person name="Kalinowski J."/>
            <person name="Ruckert C."/>
        </authorList>
    </citation>
    <scope>NUCLEOTIDE SEQUENCE</scope>
    <source>
        <strain evidence="7">JCM 5069</strain>
    </source>
</reference>
<protein>
    <recommendedName>
        <fullName evidence="6">3-hydroxyacyl-CoA dehydrogenase NAD binding domain-containing protein</fullName>
    </recommendedName>
</protein>
<dbReference type="Gene3D" id="3.90.180.10">
    <property type="entry name" value="Medium-chain alcohol dehydrogenases, catalytic domain"/>
    <property type="match status" value="2"/>
</dbReference>
<organism evidence="7 8">
    <name type="scientific">Streptomyces sulfonofaciens</name>
    <dbReference type="NCBI Taxonomy" id="68272"/>
    <lineage>
        <taxon>Bacteria</taxon>
        <taxon>Bacillati</taxon>
        <taxon>Actinomycetota</taxon>
        <taxon>Actinomycetes</taxon>
        <taxon>Kitasatosporales</taxon>
        <taxon>Streptomycetaceae</taxon>
        <taxon>Streptomyces</taxon>
    </lineage>
</organism>
<dbReference type="SUPFAM" id="SSF51735">
    <property type="entry name" value="NAD(P)-binding Rossmann-fold domains"/>
    <property type="match status" value="1"/>
</dbReference>
<dbReference type="Pfam" id="PF02737">
    <property type="entry name" value="3HCDH_N"/>
    <property type="match status" value="1"/>
</dbReference>
<dbReference type="Proteomes" id="UP000603708">
    <property type="component" value="Unassembled WGS sequence"/>
</dbReference>
<dbReference type="SUPFAM" id="SSF50129">
    <property type="entry name" value="GroES-like"/>
    <property type="match status" value="1"/>
</dbReference>
<gene>
    <name evidence="7" type="ORF">GCM10018793_60280</name>
</gene>
<keyword evidence="8" id="KW-1185">Reference proteome</keyword>
<evidence type="ECO:0000256" key="5">
    <source>
        <dbReference type="ARBA" id="ARBA00023002"/>
    </source>
</evidence>
<dbReference type="RefSeq" id="WP_189937509.1">
    <property type="nucleotide sequence ID" value="NZ_BNCD01000024.1"/>
</dbReference>
<evidence type="ECO:0000256" key="3">
    <source>
        <dbReference type="ARBA" id="ARBA00022723"/>
    </source>
</evidence>
<comment type="caution">
    <text evidence="7">The sequence shown here is derived from an EMBL/GenBank/DDBJ whole genome shotgun (WGS) entry which is preliminary data.</text>
</comment>
<evidence type="ECO:0000313" key="8">
    <source>
        <dbReference type="Proteomes" id="UP000603708"/>
    </source>
</evidence>
<keyword evidence="4" id="KW-0862">Zinc</keyword>
<accession>A0A919L6M1</accession>
<evidence type="ECO:0000256" key="1">
    <source>
        <dbReference type="ARBA" id="ARBA00001947"/>
    </source>
</evidence>
<name>A0A919L6M1_9ACTN</name>
<dbReference type="InterPro" id="IPR011032">
    <property type="entry name" value="GroES-like_sf"/>
</dbReference>
<sequence length="380" mass="38777">MTRTYGGSAVHEGAEPARAAAAGSATALPVRQLVAAGSAEPVVEEVRREPPGRGEVRLRAAWSLVSPGTELHYLDRSARTGERFPLGYCSAGVVDAVGPGAPGFAPGDRVIAMGWAEAVHSDAVTVPHRLCRRVPDGLDLADAVVANLAATAVHAVDRATLDAADEVAVVGAGMVGQLVAQTAAAGGARVTLLDARRERLRTAAALGLAAADAVDFLAQDGRGALGAGPSAAGTRGGRCVFLCVTGEAGDTLAAAARWAGRAPGRPRLVGVGRFTAHVDFSVELGNLDIRFAARCGAGYRDPSYARGLSEVAVPDGEATVTENLQRALDLIGAGAVRPSAMGLPRLPLSRAAQAYGELRERPAHPAVLFGYGAHEESGAE</sequence>
<dbReference type="GO" id="GO:0070403">
    <property type="term" value="F:NAD+ binding"/>
    <property type="evidence" value="ECO:0007669"/>
    <property type="project" value="InterPro"/>
</dbReference>
<comment type="similarity">
    <text evidence="2">Belongs to the zinc-containing alcohol dehydrogenase family.</text>
</comment>
<dbReference type="GO" id="GO:0016491">
    <property type="term" value="F:oxidoreductase activity"/>
    <property type="evidence" value="ECO:0007669"/>
    <property type="project" value="UniProtKB-KW"/>
</dbReference>
<dbReference type="GO" id="GO:0006631">
    <property type="term" value="P:fatty acid metabolic process"/>
    <property type="evidence" value="ECO:0007669"/>
    <property type="project" value="InterPro"/>
</dbReference>
<keyword evidence="5" id="KW-0560">Oxidoreductase</keyword>
<dbReference type="InterPro" id="IPR036291">
    <property type="entry name" value="NAD(P)-bd_dom_sf"/>
</dbReference>
<evidence type="ECO:0000313" key="7">
    <source>
        <dbReference type="EMBL" id="GHH86830.1"/>
    </source>
</evidence>
<dbReference type="GO" id="GO:0046872">
    <property type="term" value="F:metal ion binding"/>
    <property type="evidence" value="ECO:0007669"/>
    <property type="project" value="UniProtKB-KW"/>
</dbReference>
<evidence type="ECO:0000259" key="6">
    <source>
        <dbReference type="Pfam" id="PF02737"/>
    </source>
</evidence>
<evidence type="ECO:0000256" key="4">
    <source>
        <dbReference type="ARBA" id="ARBA00022833"/>
    </source>
</evidence>
<dbReference type="AlphaFoldDB" id="A0A919L6M1"/>
<dbReference type="EMBL" id="BNCD01000024">
    <property type="protein sequence ID" value="GHH86830.1"/>
    <property type="molecule type" value="Genomic_DNA"/>
</dbReference>
<reference evidence="7" key="2">
    <citation type="submission" date="2020-09" db="EMBL/GenBank/DDBJ databases">
        <authorList>
            <person name="Sun Q."/>
            <person name="Ohkuma M."/>
        </authorList>
    </citation>
    <scope>NUCLEOTIDE SEQUENCE</scope>
    <source>
        <strain evidence="7">JCM 5069</strain>
    </source>
</reference>
<dbReference type="Gene3D" id="3.40.50.720">
    <property type="entry name" value="NAD(P)-binding Rossmann-like Domain"/>
    <property type="match status" value="1"/>
</dbReference>
<comment type="cofactor">
    <cofactor evidence="1">
        <name>Zn(2+)</name>
        <dbReference type="ChEBI" id="CHEBI:29105"/>
    </cofactor>
</comment>
<proteinExistence type="inferred from homology"/>
<feature type="domain" description="3-hydroxyacyl-CoA dehydrogenase NAD binding" evidence="6">
    <location>
        <begin position="166"/>
        <end position="204"/>
    </location>
</feature>
<dbReference type="PANTHER" id="PTHR43350:SF19">
    <property type="entry name" value="D-GULOSIDE 3-DEHYDROGENASE"/>
    <property type="match status" value="1"/>
</dbReference>
<keyword evidence="3" id="KW-0479">Metal-binding</keyword>